<comment type="caution">
    <text evidence="3">The sequence shown here is derived from an EMBL/GenBank/DDBJ whole genome shotgun (WGS) entry which is preliminary data.</text>
</comment>
<evidence type="ECO:0000256" key="1">
    <source>
        <dbReference type="SAM" id="Phobius"/>
    </source>
</evidence>
<name>A0A942UWU2_9FIRM</name>
<dbReference type="RefSeq" id="WP_203365004.1">
    <property type="nucleotide sequence ID" value="NZ_WSFT01000011.1"/>
</dbReference>
<organism evidence="3 4">
    <name type="scientific">Anaeromonas frigoriresistens</name>
    <dbReference type="NCBI Taxonomy" id="2683708"/>
    <lineage>
        <taxon>Bacteria</taxon>
        <taxon>Bacillati</taxon>
        <taxon>Bacillota</taxon>
        <taxon>Tissierellia</taxon>
        <taxon>Tissierellales</taxon>
        <taxon>Thermohalobacteraceae</taxon>
        <taxon>Anaeromonas</taxon>
    </lineage>
</organism>
<keyword evidence="4" id="KW-1185">Reference proteome</keyword>
<keyword evidence="1" id="KW-0472">Membrane</keyword>
<gene>
    <name evidence="3" type="ORF">GOQ27_01280</name>
</gene>
<dbReference type="InterPro" id="IPR013099">
    <property type="entry name" value="K_chnl_dom"/>
</dbReference>
<evidence type="ECO:0000313" key="3">
    <source>
        <dbReference type="EMBL" id="MBS4537072.1"/>
    </source>
</evidence>
<proteinExistence type="predicted"/>
<keyword evidence="1" id="KW-0812">Transmembrane</keyword>
<dbReference type="EMBL" id="WSFT01000011">
    <property type="protein sequence ID" value="MBS4537072.1"/>
    <property type="molecule type" value="Genomic_DNA"/>
</dbReference>
<sequence>MEYQFQSFVTTIHIGFGYIFPSTSIERLISVVFVLVGIEFISILYNLI</sequence>
<dbReference type="AlphaFoldDB" id="A0A942UWU2"/>
<dbReference type="Proteomes" id="UP000724672">
    <property type="component" value="Unassembled WGS sequence"/>
</dbReference>
<keyword evidence="1" id="KW-1133">Transmembrane helix</keyword>
<evidence type="ECO:0000313" key="4">
    <source>
        <dbReference type="Proteomes" id="UP000724672"/>
    </source>
</evidence>
<reference evidence="3" key="1">
    <citation type="submission" date="2019-12" db="EMBL/GenBank/DDBJ databases">
        <title>Clostridiaceae gen. nov. sp. nov., isolated from sediment in Xinjiang, China.</title>
        <authorList>
            <person name="Zhang R."/>
        </authorList>
    </citation>
    <scope>NUCLEOTIDE SEQUENCE</scope>
    <source>
        <strain evidence="3">D2Q-11</strain>
    </source>
</reference>
<feature type="transmembrane region" description="Helical" evidence="1">
    <location>
        <begin position="28"/>
        <end position="47"/>
    </location>
</feature>
<dbReference type="Gene3D" id="1.10.287.70">
    <property type="match status" value="1"/>
</dbReference>
<feature type="domain" description="Potassium channel" evidence="2">
    <location>
        <begin position="7"/>
        <end position="47"/>
    </location>
</feature>
<evidence type="ECO:0000259" key="2">
    <source>
        <dbReference type="Pfam" id="PF07885"/>
    </source>
</evidence>
<accession>A0A942UWU2</accession>
<dbReference type="SUPFAM" id="SSF81324">
    <property type="entry name" value="Voltage-gated potassium channels"/>
    <property type="match status" value="1"/>
</dbReference>
<dbReference type="Pfam" id="PF07885">
    <property type="entry name" value="Ion_trans_2"/>
    <property type="match status" value="1"/>
</dbReference>
<protein>
    <recommendedName>
        <fullName evidence="2">Potassium channel domain-containing protein</fullName>
    </recommendedName>
</protein>